<protein>
    <recommendedName>
        <fullName evidence="5">Ig-like domain-containing protein</fullName>
    </recommendedName>
</protein>
<dbReference type="PRINTS" id="PR01217">
    <property type="entry name" value="PRICHEXTENSN"/>
</dbReference>
<keyword evidence="4" id="KW-1185">Reference proteome</keyword>
<dbReference type="EMBL" id="FNXT01000770">
    <property type="protein sequence ID" value="SZX67099.1"/>
    <property type="molecule type" value="Genomic_DNA"/>
</dbReference>
<evidence type="ECO:0000313" key="4">
    <source>
        <dbReference type="Proteomes" id="UP000256970"/>
    </source>
</evidence>
<sequence length="309" mass="31222">MKRAATFAFLVLLFCAASASWDSLDSMNLPAELEPVNEDIIPRLLQEVLGDAAVPGAYGAVAPAAATVEKATPAAATPVEAPVTTTTPAAEPTTPAETPAAAPAVATPTPAETPTTTTTSVETPVTTVVQPTQQTVVEAPTPEPAVATPAETTPAPSTTETTTTVTTTTTTDAAAPASVAVIPAEASVCPAGSKRADYSSGTMFCVLAAQGDAKGELHISNGAGKAIPSGNSCFAAPCAAPSSSSSMGRKMLRWLHATESAQAAQRAEFLPFLLAIARAVQPVQMDTAATLAHSKCFYVCEAEANSMGH</sequence>
<evidence type="ECO:0000256" key="1">
    <source>
        <dbReference type="SAM" id="MobiDB-lite"/>
    </source>
</evidence>
<proteinExistence type="predicted"/>
<feature type="chain" id="PRO_5016988040" description="Ig-like domain-containing protein" evidence="2">
    <location>
        <begin position="20"/>
        <end position="309"/>
    </location>
</feature>
<name>A0A383VQH6_TETOB</name>
<reference evidence="3 4" key="1">
    <citation type="submission" date="2016-10" db="EMBL/GenBank/DDBJ databases">
        <authorList>
            <person name="Cai Z."/>
        </authorList>
    </citation>
    <scope>NUCLEOTIDE SEQUENCE [LARGE SCALE GENOMIC DNA]</scope>
</reference>
<evidence type="ECO:0008006" key="5">
    <source>
        <dbReference type="Google" id="ProtNLM"/>
    </source>
</evidence>
<keyword evidence="2" id="KW-0732">Signal</keyword>
<evidence type="ECO:0000313" key="3">
    <source>
        <dbReference type="EMBL" id="SZX67099.1"/>
    </source>
</evidence>
<dbReference type="Proteomes" id="UP000256970">
    <property type="component" value="Unassembled WGS sequence"/>
</dbReference>
<organism evidence="3 4">
    <name type="scientific">Tetradesmus obliquus</name>
    <name type="common">Green alga</name>
    <name type="synonym">Acutodesmus obliquus</name>
    <dbReference type="NCBI Taxonomy" id="3088"/>
    <lineage>
        <taxon>Eukaryota</taxon>
        <taxon>Viridiplantae</taxon>
        <taxon>Chlorophyta</taxon>
        <taxon>core chlorophytes</taxon>
        <taxon>Chlorophyceae</taxon>
        <taxon>CS clade</taxon>
        <taxon>Sphaeropleales</taxon>
        <taxon>Scenedesmaceae</taxon>
        <taxon>Tetradesmus</taxon>
    </lineage>
</organism>
<feature type="signal peptide" evidence="2">
    <location>
        <begin position="1"/>
        <end position="19"/>
    </location>
</feature>
<gene>
    <name evidence="3" type="ORF">BQ4739_LOCUS7521</name>
</gene>
<feature type="region of interest" description="Disordered" evidence="1">
    <location>
        <begin position="73"/>
        <end position="166"/>
    </location>
</feature>
<evidence type="ECO:0000256" key="2">
    <source>
        <dbReference type="SAM" id="SignalP"/>
    </source>
</evidence>
<accession>A0A383VQH6</accession>
<dbReference type="AlphaFoldDB" id="A0A383VQH6"/>